<keyword evidence="3" id="KW-1185">Reference proteome</keyword>
<evidence type="ECO:0000313" key="3">
    <source>
        <dbReference type="Proteomes" id="UP000198430"/>
    </source>
</evidence>
<feature type="chain" id="PRO_5012757758" description="Cell surface protein" evidence="1">
    <location>
        <begin position="27"/>
        <end position="290"/>
    </location>
</feature>
<sequence>MLVNLSKRVALAALGTAIGFLGLASAQSPAHAVSFNTMSKVQYVKITRAMYTGQYHWKNGKRGSKIITPKGTILEINSLNTHANPDGSLKNSISLSRGDLHYDAEKNIDEVGKWLTFHPSDFKAYKLKVPFRTHILTSGTGYTTSNANRYKPAFHITIDGYLEYYSSALLKQHPNYDAENVGIIGDRSHIKSTYSYPDYINLFKPTATRKISSFKVKGNTTYLYYSKPINGLTEKKVSIHKYRLTITKNGNLQYKSWGGGDDQDFTNAQWQRYTVGGHPFFDVLSVENGD</sequence>
<organism evidence="2 3">
    <name type="scientific">Secundilactobacillus pentosiphilus</name>
    <dbReference type="NCBI Taxonomy" id="1714682"/>
    <lineage>
        <taxon>Bacteria</taxon>
        <taxon>Bacillati</taxon>
        <taxon>Bacillota</taxon>
        <taxon>Bacilli</taxon>
        <taxon>Lactobacillales</taxon>
        <taxon>Lactobacillaceae</taxon>
        <taxon>Secundilactobacillus</taxon>
    </lineage>
</organism>
<dbReference type="EMBL" id="BCMH01000015">
    <property type="protein sequence ID" value="GAX04295.1"/>
    <property type="molecule type" value="Genomic_DNA"/>
</dbReference>
<dbReference type="RefSeq" id="WP_089089241.1">
    <property type="nucleotide sequence ID" value="NZ_BCMH01000015.1"/>
</dbReference>
<evidence type="ECO:0008006" key="4">
    <source>
        <dbReference type="Google" id="ProtNLM"/>
    </source>
</evidence>
<feature type="signal peptide" evidence="1">
    <location>
        <begin position="1"/>
        <end position="26"/>
    </location>
</feature>
<evidence type="ECO:0000313" key="2">
    <source>
        <dbReference type="EMBL" id="GAX04295.1"/>
    </source>
</evidence>
<evidence type="ECO:0000256" key="1">
    <source>
        <dbReference type="SAM" id="SignalP"/>
    </source>
</evidence>
<accession>A0A1Z5IR99</accession>
<comment type="caution">
    <text evidence="2">The sequence shown here is derived from an EMBL/GenBank/DDBJ whole genome shotgun (WGS) entry which is preliminary data.</text>
</comment>
<gene>
    <name evidence="2" type="ORF">IWT140_01933</name>
</gene>
<name>A0A1Z5IR99_9LACO</name>
<keyword evidence="1" id="KW-0732">Signal</keyword>
<protein>
    <recommendedName>
        <fullName evidence="4">Cell surface protein</fullName>
    </recommendedName>
</protein>
<proteinExistence type="predicted"/>
<dbReference type="AlphaFoldDB" id="A0A1Z5IR99"/>
<dbReference type="Proteomes" id="UP000198430">
    <property type="component" value="Unassembled WGS sequence"/>
</dbReference>
<reference evidence="2 3" key="1">
    <citation type="submission" date="2015-11" db="EMBL/GenBank/DDBJ databases">
        <title>Draft genome sequences of new species of the genus Lactobacillus isolated from orchardgrass silage.</title>
        <authorList>
            <person name="Tohno M."/>
            <person name="Tanizawa Y."/>
            <person name="Arita M."/>
        </authorList>
    </citation>
    <scope>NUCLEOTIDE SEQUENCE [LARGE SCALE GENOMIC DNA]</scope>
    <source>
        <strain evidence="2 3">IWT140</strain>
    </source>
</reference>